<dbReference type="InterPro" id="IPR002797">
    <property type="entry name" value="Polysacc_synth"/>
</dbReference>
<evidence type="ECO:0000256" key="4">
    <source>
        <dbReference type="ARBA" id="ARBA00022989"/>
    </source>
</evidence>
<keyword evidence="3 6" id="KW-0812">Transmembrane</keyword>
<feature type="transmembrane region" description="Helical" evidence="6">
    <location>
        <begin position="253"/>
        <end position="271"/>
    </location>
</feature>
<proteinExistence type="predicted"/>
<dbReference type="PANTHER" id="PTHR30250:SF11">
    <property type="entry name" value="O-ANTIGEN TRANSPORTER-RELATED"/>
    <property type="match status" value="1"/>
</dbReference>
<keyword evidence="2" id="KW-1003">Cell membrane</keyword>
<feature type="transmembrane region" description="Helical" evidence="6">
    <location>
        <begin position="50"/>
        <end position="68"/>
    </location>
</feature>
<evidence type="ECO:0000256" key="1">
    <source>
        <dbReference type="ARBA" id="ARBA00004651"/>
    </source>
</evidence>
<feature type="transmembrane region" description="Helical" evidence="6">
    <location>
        <begin position="184"/>
        <end position="202"/>
    </location>
</feature>
<accession>A0A3D6B063</accession>
<protein>
    <submittedName>
        <fullName evidence="7">Oligosaccharide flippase family protein</fullName>
    </submittedName>
</protein>
<feature type="transmembrane region" description="Helical" evidence="6">
    <location>
        <begin position="20"/>
        <end position="44"/>
    </location>
</feature>
<dbReference type="PANTHER" id="PTHR30250">
    <property type="entry name" value="PST FAMILY PREDICTED COLANIC ACID TRANSPORTER"/>
    <property type="match status" value="1"/>
</dbReference>
<feature type="transmembrane region" description="Helical" evidence="6">
    <location>
        <begin position="304"/>
        <end position="327"/>
    </location>
</feature>
<dbReference type="GeneID" id="66305074"/>
<keyword evidence="5 6" id="KW-0472">Membrane</keyword>
<organism evidence="7 8">
    <name type="scientific">Bacteroides cellulosilyticus</name>
    <dbReference type="NCBI Taxonomy" id="246787"/>
    <lineage>
        <taxon>Bacteria</taxon>
        <taxon>Pseudomonadati</taxon>
        <taxon>Bacteroidota</taxon>
        <taxon>Bacteroidia</taxon>
        <taxon>Bacteroidales</taxon>
        <taxon>Bacteroidaceae</taxon>
        <taxon>Bacteroides</taxon>
    </lineage>
</organism>
<gene>
    <name evidence="7" type="ORF">F2Y81_05695</name>
</gene>
<feature type="transmembrane region" description="Helical" evidence="6">
    <location>
        <begin position="214"/>
        <end position="233"/>
    </location>
</feature>
<name>A0A3D6B063_9BACE</name>
<sequence>MIIKENNKRFLNKSFLKGTLFSLFSFINKGLVFLLLLILANFIAPAEYGYLGLFSTVAMVVGYFVAMSSEGYFSVAFFRDGKEGLTKSLTAIFWLSIVFCSVVAFFLIVFGTESSLLLNLPLNMLWLLLPIAFFTLYTNLNLDLFRLQEKVKMYGIFSCGNAIFNFVLSIILVKYCLLGWEGRIYAQVICFSLFGFIGLLYLKKLIERFDWAYTKMILLYGIPLIPHNAVAFIRQGLDRYIINANFSIEEVGLFSFAMNLANIIMTIGLGFNQTNSIEIYKVLGDNSFSTEEKKRIITSQRKKLSTVYLVAALIVVVVCMPTIPLILPKYADAMPYFPILAVYTYFFCQYLLYTNYLFFYKKTKQIMYITFGSSIFHFLLSLWLTRYSMYLTCLVYCISQGVIFIMIRYIAQKELYKNLTITE</sequence>
<evidence type="ECO:0000313" key="8">
    <source>
        <dbReference type="Proteomes" id="UP000448877"/>
    </source>
</evidence>
<dbReference type="InterPro" id="IPR050833">
    <property type="entry name" value="Poly_Biosynth_Transport"/>
</dbReference>
<comment type="caution">
    <text evidence="7">The sequence shown here is derived from an EMBL/GenBank/DDBJ whole genome shotgun (WGS) entry which is preliminary data.</text>
</comment>
<feature type="transmembrane region" description="Helical" evidence="6">
    <location>
        <begin position="365"/>
        <end position="383"/>
    </location>
</feature>
<evidence type="ECO:0000256" key="6">
    <source>
        <dbReference type="SAM" id="Phobius"/>
    </source>
</evidence>
<dbReference type="GO" id="GO:0005886">
    <property type="term" value="C:plasma membrane"/>
    <property type="evidence" value="ECO:0007669"/>
    <property type="project" value="UniProtKB-SubCell"/>
</dbReference>
<dbReference type="EMBL" id="VVYV01000006">
    <property type="protein sequence ID" value="KAA5421895.1"/>
    <property type="molecule type" value="Genomic_DNA"/>
</dbReference>
<feature type="transmembrane region" description="Helical" evidence="6">
    <location>
        <begin position="154"/>
        <end position="172"/>
    </location>
</feature>
<feature type="transmembrane region" description="Helical" evidence="6">
    <location>
        <begin position="333"/>
        <end position="353"/>
    </location>
</feature>
<feature type="transmembrane region" description="Helical" evidence="6">
    <location>
        <begin position="89"/>
        <end position="112"/>
    </location>
</feature>
<dbReference type="RefSeq" id="WP_060408123.1">
    <property type="nucleotide sequence ID" value="NZ_CABMLT010000014.1"/>
</dbReference>
<evidence type="ECO:0000256" key="3">
    <source>
        <dbReference type="ARBA" id="ARBA00022692"/>
    </source>
</evidence>
<feature type="transmembrane region" description="Helical" evidence="6">
    <location>
        <begin position="389"/>
        <end position="411"/>
    </location>
</feature>
<evidence type="ECO:0000256" key="5">
    <source>
        <dbReference type="ARBA" id="ARBA00023136"/>
    </source>
</evidence>
<evidence type="ECO:0000313" key="7">
    <source>
        <dbReference type="EMBL" id="KAA5421895.1"/>
    </source>
</evidence>
<keyword evidence="4 6" id="KW-1133">Transmembrane helix</keyword>
<feature type="transmembrane region" description="Helical" evidence="6">
    <location>
        <begin position="124"/>
        <end position="142"/>
    </location>
</feature>
<dbReference type="Proteomes" id="UP000448877">
    <property type="component" value="Unassembled WGS sequence"/>
</dbReference>
<reference evidence="7 8" key="1">
    <citation type="journal article" date="2019" name="Nat. Med.">
        <title>A library of human gut bacterial isolates paired with longitudinal multiomics data enables mechanistic microbiome research.</title>
        <authorList>
            <person name="Poyet M."/>
            <person name="Groussin M."/>
            <person name="Gibbons S.M."/>
            <person name="Avila-Pacheco J."/>
            <person name="Jiang X."/>
            <person name="Kearney S.M."/>
            <person name="Perrotta A.R."/>
            <person name="Berdy B."/>
            <person name="Zhao S."/>
            <person name="Lieberman T.D."/>
            <person name="Swanson P.K."/>
            <person name="Smith M."/>
            <person name="Roesemann S."/>
            <person name="Alexander J.E."/>
            <person name="Rich S.A."/>
            <person name="Livny J."/>
            <person name="Vlamakis H."/>
            <person name="Clish C."/>
            <person name="Bullock K."/>
            <person name="Deik A."/>
            <person name="Scott J."/>
            <person name="Pierce K.A."/>
            <person name="Xavier R.J."/>
            <person name="Alm E.J."/>
        </authorList>
    </citation>
    <scope>NUCLEOTIDE SEQUENCE [LARGE SCALE GENOMIC DNA]</scope>
    <source>
        <strain evidence="7 8">BIOML-A6</strain>
    </source>
</reference>
<comment type="subcellular location">
    <subcellularLocation>
        <location evidence="1">Cell membrane</location>
        <topology evidence="1">Multi-pass membrane protein</topology>
    </subcellularLocation>
</comment>
<evidence type="ECO:0000256" key="2">
    <source>
        <dbReference type="ARBA" id="ARBA00022475"/>
    </source>
</evidence>
<dbReference type="Pfam" id="PF01943">
    <property type="entry name" value="Polysacc_synt"/>
    <property type="match status" value="1"/>
</dbReference>
<dbReference type="AlphaFoldDB" id="A0A3D6B063"/>